<dbReference type="EMBL" id="AVOT02095521">
    <property type="protein sequence ID" value="MBW0575075.1"/>
    <property type="molecule type" value="Genomic_DNA"/>
</dbReference>
<dbReference type="PANTHER" id="PTHR45786:SF74">
    <property type="entry name" value="ATP-DEPENDENT DNA HELICASE"/>
    <property type="match status" value="1"/>
</dbReference>
<reference evidence="1" key="1">
    <citation type="submission" date="2021-03" db="EMBL/GenBank/DDBJ databases">
        <title>Draft genome sequence of rust myrtle Austropuccinia psidii MF-1, a brazilian biotype.</title>
        <authorList>
            <person name="Quecine M.C."/>
            <person name="Pachon D.M.R."/>
            <person name="Bonatelli M.L."/>
            <person name="Correr F.H."/>
            <person name="Franceschini L.M."/>
            <person name="Leite T.F."/>
            <person name="Margarido G.R.A."/>
            <person name="Almeida C.A."/>
            <person name="Ferrarezi J.A."/>
            <person name="Labate C.A."/>
        </authorList>
    </citation>
    <scope>NUCLEOTIDE SEQUENCE</scope>
    <source>
        <strain evidence="1">MF-1</strain>
    </source>
</reference>
<evidence type="ECO:0000313" key="2">
    <source>
        <dbReference type="Proteomes" id="UP000765509"/>
    </source>
</evidence>
<protein>
    <submittedName>
        <fullName evidence="1">Uncharacterized protein</fullName>
    </submittedName>
</protein>
<dbReference type="AlphaFoldDB" id="A0A9Q3PVU4"/>
<keyword evidence="2" id="KW-1185">Reference proteome</keyword>
<gene>
    <name evidence="1" type="ORF">O181_114790</name>
</gene>
<organism evidence="1 2">
    <name type="scientific">Austropuccinia psidii MF-1</name>
    <dbReference type="NCBI Taxonomy" id="1389203"/>
    <lineage>
        <taxon>Eukaryota</taxon>
        <taxon>Fungi</taxon>
        <taxon>Dikarya</taxon>
        <taxon>Basidiomycota</taxon>
        <taxon>Pucciniomycotina</taxon>
        <taxon>Pucciniomycetes</taxon>
        <taxon>Pucciniales</taxon>
        <taxon>Sphaerophragmiaceae</taxon>
        <taxon>Austropuccinia</taxon>
    </lineage>
</organism>
<comment type="caution">
    <text evidence="1">The sequence shown here is derived from an EMBL/GenBank/DDBJ whole genome shotgun (WGS) entry which is preliminary data.</text>
</comment>
<dbReference type="OrthoDB" id="2272314at2759"/>
<sequence length="187" mass="21168">MVHQGMEVVVPEKNTQKHIYDQFPWEFPLKLGDCSDICKECGALNWTGERNRTDLTKKTSKHMICFQQGEIHLPHDRVSKMNLHPFLLEMFFSGSEIKCANVDHSLLLNEITDLIPTGGKAIHANSWAYDNSLSFTSLGVHFDESAQGSGPYCFRVRGELHHNIGSIFPINEDDARFAQIFFVGDGK</sequence>
<dbReference type="Proteomes" id="UP000765509">
    <property type="component" value="Unassembled WGS sequence"/>
</dbReference>
<evidence type="ECO:0000313" key="1">
    <source>
        <dbReference type="EMBL" id="MBW0575075.1"/>
    </source>
</evidence>
<proteinExistence type="predicted"/>
<name>A0A9Q3PVU4_9BASI</name>
<dbReference type="PANTHER" id="PTHR45786">
    <property type="entry name" value="DNA BINDING PROTEIN-LIKE"/>
    <property type="match status" value="1"/>
</dbReference>
<accession>A0A9Q3PVU4</accession>